<dbReference type="AlphaFoldDB" id="A0A840PTL1"/>
<dbReference type="GO" id="GO:0003677">
    <property type="term" value="F:DNA binding"/>
    <property type="evidence" value="ECO:0007669"/>
    <property type="project" value="InterPro"/>
</dbReference>
<organism evidence="3 4">
    <name type="scientific">Saccharopolyspora phatthalungensis</name>
    <dbReference type="NCBI Taxonomy" id="664693"/>
    <lineage>
        <taxon>Bacteria</taxon>
        <taxon>Bacillati</taxon>
        <taxon>Actinomycetota</taxon>
        <taxon>Actinomycetes</taxon>
        <taxon>Pseudonocardiales</taxon>
        <taxon>Pseudonocardiaceae</taxon>
        <taxon>Saccharopolyspora</taxon>
    </lineage>
</organism>
<dbReference type="InterPro" id="IPR011335">
    <property type="entry name" value="Restrct_endonuc-II-like"/>
</dbReference>
<dbReference type="GO" id="GO:0015666">
    <property type="term" value="F:restriction endodeoxyribonuclease activity"/>
    <property type="evidence" value="ECO:0007669"/>
    <property type="project" value="TreeGrafter"/>
</dbReference>
<gene>
    <name evidence="3" type="ORF">BJ970_001166</name>
</gene>
<comment type="caution">
    <text evidence="3">The sequence shown here is derived from an EMBL/GenBank/DDBJ whole genome shotgun (WGS) entry which is preliminary data.</text>
</comment>
<dbReference type="SUPFAM" id="SSF52980">
    <property type="entry name" value="Restriction endonuclease-like"/>
    <property type="match status" value="1"/>
</dbReference>
<dbReference type="InterPro" id="IPR011856">
    <property type="entry name" value="tRNA_endonuc-like_dom_sf"/>
</dbReference>
<dbReference type="RefSeq" id="WP_221467049.1">
    <property type="nucleotide sequence ID" value="NZ_JACHIW010000001.1"/>
</dbReference>
<dbReference type="Proteomes" id="UP000584374">
    <property type="component" value="Unassembled WGS sequence"/>
</dbReference>
<accession>A0A840PTL1</accession>
<evidence type="ECO:0000259" key="2">
    <source>
        <dbReference type="Pfam" id="PF04471"/>
    </source>
</evidence>
<dbReference type="InterPro" id="IPR052906">
    <property type="entry name" value="Type_IV_Methyl-Rstrct_Enzyme"/>
</dbReference>
<dbReference type="Gene3D" id="3.40.1350.10">
    <property type="match status" value="1"/>
</dbReference>
<feature type="domain" description="Restriction endonuclease type IV Mrr" evidence="2">
    <location>
        <begin position="397"/>
        <end position="509"/>
    </location>
</feature>
<sequence length="529" mass="60210">MAKTNWRQQRERQQREALRTQREYERLVAQQQREAERAAAQADRERKAQYAAEREAEAEERTAAVERRAEELTTLLLTGIKRRKVLDLVALKKPYLASQFNPGHLGTPEPEPSWERFAPPEPGFLTRMFGGESRRMRAVDQARIRFEQELLTHREREQHRRAELDKAQRDHQRSEAEGKRQADERNAEIDALERSFRAGEPAAVERCVRMAVETAQLPEGLPTEIEVGYRRDTGQVLVLRELPDTDVIPTETAFRYVKKRDEIESAQRKPTEVKQRYADLIAQLALLTLRDVFAATPAKLVDEVAVNCHLSTTDPSTGKRIRPCLLTVSATRADFDDLVLDRLQPRECLRHLNALMSPHPYDVEPVTPIFAPDLSRFRLTDAEEVAAGLDSRTVLVELTPTEFEHLVRELFEAMGMQSWVTQASRDDGVDGVAHNPDPIMGGLTVIQAKRYVKVVPADAVRALWGVMEDKKAGTGVLVTTSYFGKSSHDFAKRNERVRLIEGPELKHLIQQHLGKDVILGAKQPANRRK</sequence>
<evidence type="ECO:0000256" key="1">
    <source>
        <dbReference type="SAM" id="MobiDB-lite"/>
    </source>
</evidence>
<name>A0A840PTL1_9PSEU</name>
<dbReference type="InterPro" id="IPR007560">
    <property type="entry name" value="Restrct_endonuc_IV_Mrr"/>
</dbReference>
<dbReference type="Pfam" id="PF04471">
    <property type="entry name" value="Mrr_cat"/>
    <property type="match status" value="1"/>
</dbReference>
<dbReference type="GO" id="GO:0009307">
    <property type="term" value="P:DNA restriction-modification system"/>
    <property type="evidence" value="ECO:0007669"/>
    <property type="project" value="InterPro"/>
</dbReference>
<evidence type="ECO:0000313" key="4">
    <source>
        <dbReference type="Proteomes" id="UP000584374"/>
    </source>
</evidence>
<evidence type="ECO:0000313" key="3">
    <source>
        <dbReference type="EMBL" id="MBB5153632.1"/>
    </source>
</evidence>
<dbReference type="PANTHER" id="PTHR30015:SF7">
    <property type="entry name" value="TYPE IV METHYL-DIRECTED RESTRICTION ENZYME ECOKMRR"/>
    <property type="match status" value="1"/>
</dbReference>
<protein>
    <submittedName>
        <fullName evidence="3">Restriction system protein</fullName>
    </submittedName>
</protein>
<feature type="region of interest" description="Disordered" evidence="1">
    <location>
        <begin position="156"/>
        <end position="186"/>
    </location>
</feature>
<reference evidence="3 4" key="1">
    <citation type="submission" date="2020-08" db="EMBL/GenBank/DDBJ databases">
        <title>Sequencing the genomes of 1000 actinobacteria strains.</title>
        <authorList>
            <person name="Klenk H.-P."/>
        </authorList>
    </citation>
    <scope>NUCLEOTIDE SEQUENCE [LARGE SCALE GENOMIC DNA]</scope>
    <source>
        <strain evidence="3 4">DSM 45584</strain>
    </source>
</reference>
<feature type="region of interest" description="Disordered" evidence="1">
    <location>
        <begin position="35"/>
        <end position="62"/>
    </location>
</feature>
<dbReference type="PANTHER" id="PTHR30015">
    <property type="entry name" value="MRR RESTRICTION SYSTEM PROTEIN"/>
    <property type="match status" value="1"/>
</dbReference>
<keyword evidence="4" id="KW-1185">Reference proteome</keyword>
<dbReference type="EMBL" id="JACHIW010000001">
    <property type="protein sequence ID" value="MBB5153632.1"/>
    <property type="molecule type" value="Genomic_DNA"/>
</dbReference>
<proteinExistence type="predicted"/>